<feature type="transmembrane region" description="Helical" evidence="6">
    <location>
        <begin position="276"/>
        <end position="301"/>
    </location>
</feature>
<evidence type="ECO:0000256" key="5">
    <source>
        <dbReference type="SAM" id="MobiDB-lite"/>
    </source>
</evidence>
<feature type="transmembrane region" description="Helical" evidence="6">
    <location>
        <begin position="231"/>
        <end position="264"/>
    </location>
</feature>
<proteinExistence type="predicted"/>
<protein>
    <submittedName>
        <fullName evidence="8">O-antigen ligase family protein</fullName>
    </submittedName>
</protein>
<dbReference type="PANTHER" id="PTHR37422">
    <property type="entry name" value="TEICHURONIC ACID BIOSYNTHESIS PROTEIN TUAE"/>
    <property type="match status" value="1"/>
</dbReference>
<accession>A0ABV6U6S7</accession>
<keyword evidence="2 6" id="KW-0812">Transmembrane</keyword>
<evidence type="ECO:0000259" key="7">
    <source>
        <dbReference type="Pfam" id="PF04932"/>
    </source>
</evidence>
<organism evidence="8 9">
    <name type="scientific">Sphaerimonospora cavernae</name>
    <dbReference type="NCBI Taxonomy" id="1740611"/>
    <lineage>
        <taxon>Bacteria</taxon>
        <taxon>Bacillati</taxon>
        <taxon>Actinomycetota</taxon>
        <taxon>Actinomycetes</taxon>
        <taxon>Streptosporangiales</taxon>
        <taxon>Streptosporangiaceae</taxon>
        <taxon>Sphaerimonospora</taxon>
    </lineage>
</organism>
<keyword evidence="3 6" id="KW-1133">Transmembrane helix</keyword>
<reference evidence="8 9" key="1">
    <citation type="submission" date="2024-09" db="EMBL/GenBank/DDBJ databases">
        <authorList>
            <person name="Sun Q."/>
            <person name="Mori K."/>
        </authorList>
    </citation>
    <scope>NUCLEOTIDE SEQUENCE [LARGE SCALE GENOMIC DNA]</scope>
    <source>
        <strain evidence="8 9">TBRC 1851</strain>
    </source>
</reference>
<dbReference type="RefSeq" id="WP_394302275.1">
    <property type="nucleotide sequence ID" value="NZ_JBHMQT010000037.1"/>
</dbReference>
<dbReference type="InterPro" id="IPR051533">
    <property type="entry name" value="WaaL-like"/>
</dbReference>
<comment type="subcellular location">
    <subcellularLocation>
        <location evidence="1">Membrane</location>
        <topology evidence="1">Multi-pass membrane protein</topology>
    </subcellularLocation>
</comment>
<dbReference type="Proteomes" id="UP001589870">
    <property type="component" value="Unassembled WGS sequence"/>
</dbReference>
<feature type="compositionally biased region" description="Low complexity" evidence="5">
    <location>
        <begin position="447"/>
        <end position="460"/>
    </location>
</feature>
<dbReference type="Pfam" id="PF04932">
    <property type="entry name" value="Wzy_C"/>
    <property type="match status" value="1"/>
</dbReference>
<feature type="domain" description="O-antigen ligase-related" evidence="7">
    <location>
        <begin position="237"/>
        <end position="364"/>
    </location>
</feature>
<feature type="transmembrane region" description="Helical" evidence="6">
    <location>
        <begin position="86"/>
        <end position="104"/>
    </location>
</feature>
<feature type="transmembrane region" description="Helical" evidence="6">
    <location>
        <begin position="357"/>
        <end position="376"/>
    </location>
</feature>
<keyword evidence="8" id="KW-0436">Ligase</keyword>
<name>A0ABV6U6S7_9ACTN</name>
<keyword evidence="9" id="KW-1185">Reference proteome</keyword>
<dbReference type="GO" id="GO:0016874">
    <property type="term" value="F:ligase activity"/>
    <property type="evidence" value="ECO:0007669"/>
    <property type="project" value="UniProtKB-KW"/>
</dbReference>
<evidence type="ECO:0000313" key="8">
    <source>
        <dbReference type="EMBL" id="MFC0864154.1"/>
    </source>
</evidence>
<feature type="transmembrane region" description="Helical" evidence="6">
    <location>
        <begin position="116"/>
        <end position="135"/>
    </location>
</feature>
<evidence type="ECO:0000256" key="4">
    <source>
        <dbReference type="ARBA" id="ARBA00023136"/>
    </source>
</evidence>
<feature type="transmembrane region" description="Helical" evidence="6">
    <location>
        <begin position="388"/>
        <end position="404"/>
    </location>
</feature>
<feature type="transmembrane region" description="Helical" evidence="6">
    <location>
        <begin position="410"/>
        <end position="431"/>
    </location>
</feature>
<evidence type="ECO:0000256" key="3">
    <source>
        <dbReference type="ARBA" id="ARBA00022989"/>
    </source>
</evidence>
<sequence>MMTTLAAGLATSSVTRGRMRADGASLAVLFALSLLLVPARLVLRGLPLSLTPADILSLLAGMSWVCATFTTTLGAAKGRTPVRTALFVYMTAMLATYGVASYGFLPADELKLADHALVLVMAGVGLALAVCDGVRGADRLDLVLKTVVVGGALISIIAAFQFVIDLDLTRYLVLPGLRYASEGGIVEARDSLRRVAATTGHPIEFGVLCSMLLPLAAHYGFQARERGEPALRWWLCTALIGMGLMFSVSRSAVLGVVVVSVILFSGWPGRRRVRALIVAAVFLALMKVLVPGLLGTIYGLFANFGTDNSVLYRTHDYAVAASEIAKHPWLGRGVGTWYAPKYQVFDNQYILTTVETGLIGVTAFAGVLLTGAYSGLRARYLSRDPGRRDLGLTLAACLIVPLVGSATFDLLSFATVTGVSFLLIGAAGSLLRMAVEERHGPEPPARPGEAPSGSSADHDA</sequence>
<evidence type="ECO:0000313" key="9">
    <source>
        <dbReference type="Proteomes" id="UP001589870"/>
    </source>
</evidence>
<gene>
    <name evidence="8" type="ORF">ACFHYQ_17810</name>
</gene>
<evidence type="ECO:0000256" key="1">
    <source>
        <dbReference type="ARBA" id="ARBA00004141"/>
    </source>
</evidence>
<evidence type="ECO:0000256" key="2">
    <source>
        <dbReference type="ARBA" id="ARBA00022692"/>
    </source>
</evidence>
<evidence type="ECO:0000256" key="6">
    <source>
        <dbReference type="SAM" id="Phobius"/>
    </source>
</evidence>
<comment type="caution">
    <text evidence="8">The sequence shown here is derived from an EMBL/GenBank/DDBJ whole genome shotgun (WGS) entry which is preliminary data.</text>
</comment>
<dbReference type="PANTHER" id="PTHR37422:SF13">
    <property type="entry name" value="LIPOPOLYSACCHARIDE BIOSYNTHESIS PROTEIN PA4999-RELATED"/>
    <property type="match status" value="1"/>
</dbReference>
<feature type="transmembrane region" description="Helical" evidence="6">
    <location>
        <begin position="142"/>
        <end position="164"/>
    </location>
</feature>
<feature type="region of interest" description="Disordered" evidence="5">
    <location>
        <begin position="438"/>
        <end position="460"/>
    </location>
</feature>
<keyword evidence="4 6" id="KW-0472">Membrane</keyword>
<dbReference type="EMBL" id="JBHMQT010000037">
    <property type="protein sequence ID" value="MFC0864154.1"/>
    <property type="molecule type" value="Genomic_DNA"/>
</dbReference>
<feature type="transmembrane region" description="Helical" evidence="6">
    <location>
        <begin position="55"/>
        <end position="74"/>
    </location>
</feature>
<dbReference type="InterPro" id="IPR007016">
    <property type="entry name" value="O-antigen_ligase-rel_domated"/>
</dbReference>